<keyword evidence="5 7" id="KW-0963">Cytoplasm</keyword>
<gene>
    <name evidence="9" type="ordered locus">ANT_27760</name>
</gene>
<evidence type="ECO:0000256" key="3">
    <source>
        <dbReference type="ARBA" id="ARBA00011738"/>
    </source>
</evidence>
<evidence type="ECO:0000313" key="9">
    <source>
        <dbReference type="EMBL" id="BAJ64802.1"/>
    </source>
</evidence>
<comment type="similarity">
    <text evidence="2 7">Belongs to the PhoU family.</text>
</comment>
<dbReference type="eggNOG" id="COG0704">
    <property type="taxonomic scope" value="Bacteria"/>
</dbReference>
<reference evidence="9 10" key="1">
    <citation type="submission" date="2010-12" db="EMBL/GenBank/DDBJ databases">
        <title>Whole genome sequence of Anaerolinea thermophila UNI-1.</title>
        <authorList>
            <person name="Narita-Yamada S."/>
            <person name="Kishi E."/>
            <person name="Watanabe Y."/>
            <person name="Takasaki K."/>
            <person name="Ankai A."/>
            <person name="Oguchi A."/>
            <person name="Fukui S."/>
            <person name="Takahashi M."/>
            <person name="Yashiro I."/>
            <person name="Hosoyama A."/>
            <person name="Sekiguchi Y."/>
            <person name="Hanada S."/>
            <person name="Fujita N."/>
        </authorList>
    </citation>
    <scope>NUCLEOTIDE SEQUENCE [LARGE SCALE GENOMIC DNA]</scope>
    <source>
        <strain evidence="10">DSM 14523 / JCM 11388 / NBRC 100420 / UNI-1</strain>
    </source>
</reference>
<name>E8N159_ANATU</name>
<comment type="subcellular location">
    <subcellularLocation>
        <location evidence="1 7">Cytoplasm</location>
    </subcellularLocation>
</comment>
<dbReference type="InterPro" id="IPR038078">
    <property type="entry name" value="PhoU-like_sf"/>
</dbReference>
<dbReference type="STRING" id="926569.ANT_27760"/>
<dbReference type="Pfam" id="PF01895">
    <property type="entry name" value="PhoU"/>
    <property type="match status" value="2"/>
</dbReference>
<evidence type="ECO:0000256" key="7">
    <source>
        <dbReference type="PIRNR" id="PIRNR003107"/>
    </source>
</evidence>
<evidence type="ECO:0000256" key="4">
    <source>
        <dbReference type="ARBA" id="ARBA00022448"/>
    </source>
</evidence>
<dbReference type="HOGENOM" id="CLU_078518_3_0_0"/>
<dbReference type="Gene3D" id="1.20.58.220">
    <property type="entry name" value="Phosphate transport system protein phou homolog 2, domain 2"/>
    <property type="match status" value="1"/>
</dbReference>
<dbReference type="InParanoid" id="E8N159"/>
<evidence type="ECO:0000256" key="2">
    <source>
        <dbReference type="ARBA" id="ARBA00008107"/>
    </source>
</evidence>
<dbReference type="PANTHER" id="PTHR42930">
    <property type="entry name" value="PHOSPHATE-SPECIFIC TRANSPORT SYSTEM ACCESSORY PROTEIN PHOU"/>
    <property type="match status" value="1"/>
</dbReference>
<sequence length="225" mass="25625">MPRATLDRQLHLIQDEVLTLGSMVEQALVKSVDALKRRDVKAAAEIIRGDQAINEKRYAIENGIIAVVATQQPMAHDLRLLAAVLEVIIELERMGDYAKGIARVCQRLEGVDIPIPSREFERMAEITVSMLHRSLSAFIKEDATLAHRIPEEDEQVDELYNNVYRGLISSMIEHPEWIDHTNLLLWVAHNLERAADRVTNICERTVFIATGELLEMDLDDYEETE</sequence>
<dbReference type="GO" id="GO:0045936">
    <property type="term" value="P:negative regulation of phosphate metabolic process"/>
    <property type="evidence" value="ECO:0007669"/>
    <property type="project" value="InterPro"/>
</dbReference>
<comment type="function">
    <text evidence="7">Plays a role in the regulation of phosphate uptake.</text>
</comment>
<dbReference type="FunFam" id="1.20.58.220:FF:000004">
    <property type="entry name" value="Phosphate-specific transport system accessory protein PhoU"/>
    <property type="match status" value="1"/>
</dbReference>
<dbReference type="RefSeq" id="WP_013561150.1">
    <property type="nucleotide sequence ID" value="NC_014960.1"/>
</dbReference>
<evidence type="ECO:0000256" key="5">
    <source>
        <dbReference type="ARBA" id="ARBA00022490"/>
    </source>
</evidence>
<keyword evidence="10" id="KW-1185">Reference proteome</keyword>
<evidence type="ECO:0000256" key="1">
    <source>
        <dbReference type="ARBA" id="ARBA00004496"/>
    </source>
</evidence>
<comment type="subunit">
    <text evidence="3 7">Homodimer.</text>
</comment>
<feature type="domain" description="PhoU" evidence="8">
    <location>
        <begin position="19"/>
        <end position="103"/>
    </location>
</feature>
<dbReference type="InterPro" id="IPR026022">
    <property type="entry name" value="PhoU_dom"/>
</dbReference>
<evidence type="ECO:0000256" key="6">
    <source>
        <dbReference type="ARBA" id="ARBA00022592"/>
    </source>
</evidence>
<keyword evidence="6 7" id="KW-0592">Phosphate transport</keyword>
<dbReference type="InterPro" id="IPR028366">
    <property type="entry name" value="PhoU"/>
</dbReference>
<accession>E8N159</accession>
<dbReference type="Proteomes" id="UP000008922">
    <property type="component" value="Chromosome"/>
</dbReference>
<dbReference type="EMBL" id="AP012029">
    <property type="protein sequence ID" value="BAJ64802.1"/>
    <property type="molecule type" value="Genomic_DNA"/>
</dbReference>
<evidence type="ECO:0000259" key="8">
    <source>
        <dbReference type="Pfam" id="PF01895"/>
    </source>
</evidence>
<evidence type="ECO:0000313" key="10">
    <source>
        <dbReference type="Proteomes" id="UP000008922"/>
    </source>
</evidence>
<keyword evidence="4 7" id="KW-0813">Transport</keyword>
<dbReference type="GO" id="GO:0005737">
    <property type="term" value="C:cytoplasm"/>
    <property type="evidence" value="ECO:0007669"/>
    <property type="project" value="UniProtKB-SubCell"/>
</dbReference>
<organism evidence="9 10">
    <name type="scientific">Anaerolinea thermophila (strain DSM 14523 / JCM 11388 / NBRC 100420 / UNI-1)</name>
    <dbReference type="NCBI Taxonomy" id="926569"/>
    <lineage>
        <taxon>Bacteria</taxon>
        <taxon>Bacillati</taxon>
        <taxon>Chloroflexota</taxon>
        <taxon>Anaerolineae</taxon>
        <taxon>Anaerolineales</taxon>
        <taxon>Anaerolineaceae</taxon>
        <taxon>Anaerolinea</taxon>
    </lineage>
</organism>
<dbReference type="NCBIfam" id="TIGR02135">
    <property type="entry name" value="phoU_full"/>
    <property type="match status" value="1"/>
</dbReference>
<dbReference type="PIRSF" id="PIRSF003107">
    <property type="entry name" value="PhoU"/>
    <property type="match status" value="1"/>
</dbReference>
<dbReference type="AlphaFoldDB" id="E8N159"/>
<dbReference type="SUPFAM" id="SSF109755">
    <property type="entry name" value="PhoU-like"/>
    <property type="match status" value="1"/>
</dbReference>
<dbReference type="KEGG" id="atm:ANT_27760"/>
<protein>
    <recommendedName>
        <fullName evidence="7">Phosphate-specific transport system accessory protein PhoU</fullName>
    </recommendedName>
</protein>
<dbReference type="PANTHER" id="PTHR42930:SF3">
    <property type="entry name" value="PHOSPHATE-SPECIFIC TRANSPORT SYSTEM ACCESSORY PROTEIN PHOU"/>
    <property type="match status" value="1"/>
</dbReference>
<feature type="domain" description="PhoU" evidence="8">
    <location>
        <begin position="121"/>
        <end position="205"/>
    </location>
</feature>
<dbReference type="GO" id="GO:0006817">
    <property type="term" value="P:phosphate ion transport"/>
    <property type="evidence" value="ECO:0007669"/>
    <property type="project" value="UniProtKB-KW"/>
</dbReference>
<proteinExistence type="inferred from homology"/>
<dbReference type="GO" id="GO:0030643">
    <property type="term" value="P:intracellular phosphate ion homeostasis"/>
    <property type="evidence" value="ECO:0007669"/>
    <property type="project" value="InterPro"/>
</dbReference>